<keyword evidence="4" id="KW-0689">Ribosomal protein</keyword>
<evidence type="ECO:0000256" key="1">
    <source>
        <dbReference type="ARBA" id="ARBA00022603"/>
    </source>
</evidence>
<keyword evidence="4" id="KW-0687">Ribonucleoprotein</keyword>
<dbReference type="CDD" id="cd02440">
    <property type="entry name" value="AdoMet_MTases"/>
    <property type="match status" value="1"/>
</dbReference>
<dbReference type="GO" id="GO:0008168">
    <property type="term" value="F:methyltransferase activity"/>
    <property type="evidence" value="ECO:0007669"/>
    <property type="project" value="UniProtKB-KW"/>
</dbReference>
<accession>A0A5C5Z9C8</accession>
<feature type="domain" description="Methyltransferase small" evidence="3">
    <location>
        <begin position="73"/>
        <end position="203"/>
    </location>
</feature>
<sequence length="256" mass="28595">MRLSSVLFGLLFLVASGCWPNYREDLDYNYEVVQTWPIEELNFGDLVQFNSVTFAPDDTATLRDMIVNDAIVNNRDVLQIGIDTGLVSLLCLQNDARKVVAIDSNTAAIENTRYNAARLQSEENLDVRLIPPDGSSPFSVLAADEKFDIVICNLPWQENPLSHNGDKTPQATVRQDAILDALPKRLQVGGRCLIIYGNKSAVERLQGQSKQRPLQFKQLDDRTLDTLSENFQPGMLIELRLSIPTEVVSDGEFVTP</sequence>
<dbReference type="InterPro" id="IPR029063">
    <property type="entry name" value="SAM-dependent_MTases_sf"/>
</dbReference>
<name>A0A5C5Z9C8_9BACT</name>
<dbReference type="AlphaFoldDB" id="A0A5C5Z9C8"/>
<evidence type="ECO:0000259" key="3">
    <source>
        <dbReference type="Pfam" id="PF05175"/>
    </source>
</evidence>
<keyword evidence="5" id="KW-1185">Reference proteome</keyword>
<keyword evidence="2" id="KW-0949">S-adenosyl-L-methionine</keyword>
<dbReference type="PROSITE" id="PS51257">
    <property type="entry name" value="PROKAR_LIPOPROTEIN"/>
    <property type="match status" value="1"/>
</dbReference>
<dbReference type="Proteomes" id="UP000315010">
    <property type="component" value="Unassembled WGS sequence"/>
</dbReference>
<gene>
    <name evidence="4" type="ORF">CA13_48960</name>
</gene>
<reference evidence="4 5" key="1">
    <citation type="submission" date="2019-02" db="EMBL/GenBank/DDBJ databases">
        <title>Deep-cultivation of Planctomycetes and their phenomic and genomic characterization uncovers novel biology.</title>
        <authorList>
            <person name="Wiegand S."/>
            <person name="Jogler M."/>
            <person name="Boedeker C."/>
            <person name="Pinto D."/>
            <person name="Vollmers J."/>
            <person name="Rivas-Marin E."/>
            <person name="Kohn T."/>
            <person name="Peeters S.H."/>
            <person name="Heuer A."/>
            <person name="Rast P."/>
            <person name="Oberbeckmann S."/>
            <person name="Bunk B."/>
            <person name="Jeske O."/>
            <person name="Meyerdierks A."/>
            <person name="Storesund J.E."/>
            <person name="Kallscheuer N."/>
            <person name="Luecker S."/>
            <person name="Lage O.M."/>
            <person name="Pohl T."/>
            <person name="Merkel B.J."/>
            <person name="Hornburger P."/>
            <person name="Mueller R.-W."/>
            <person name="Bruemmer F."/>
            <person name="Labrenz M."/>
            <person name="Spormann A.M."/>
            <person name="Op Den Camp H."/>
            <person name="Overmann J."/>
            <person name="Amann R."/>
            <person name="Jetten M.S.M."/>
            <person name="Mascher T."/>
            <person name="Medema M.H."/>
            <person name="Devos D.P."/>
            <person name="Kaster A.-K."/>
            <person name="Ovreas L."/>
            <person name="Rohde M."/>
            <person name="Galperin M.Y."/>
            <person name="Jogler C."/>
        </authorList>
    </citation>
    <scope>NUCLEOTIDE SEQUENCE [LARGE SCALE GENOMIC DNA]</scope>
    <source>
        <strain evidence="4 5">CA13</strain>
    </source>
</reference>
<protein>
    <submittedName>
        <fullName evidence="4">Ribosomal protein L11 methyltransferase</fullName>
    </submittedName>
</protein>
<dbReference type="GO" id="GO:0032259">
    <property type="term" value="P:methylation"/>
    <property type="evidence" value="ECO:0007669"/>
    <property type="project" value="UniProtKB-KW"/>
</dbReference>
<dbReference type="Pfam" id="PF05175">
    <property type="entry name" value="MTS"/>
    <property type="match status" value="1"/>
</dbReference>
<proteinExistence type="predicted"/>
<comment type="caution">
    <text evidence="4">The sequence shown here is derived from an EMBL/GenBank/DDBJ whole genome shotgun (WGS) entry which is preliminary data.</text>
</comment>
<evidence type="ECO:0000256" key="2">
    <source>
        <dbReference type="ARBA" id="ARBA00022691"/>
    </source>
</evidence>
<dbReference type="SUPFAM" id="SSF53335">
    <property type="entry name" value="S-adenosyl-L-methionine-dependent methyltransferases"/>
    <property type="match status" value="1"/>
</dbReference>
<keyword evidence="4" id="KW-0808">Transferase</keyword>
<organism evidence="4 5">
    <name type="scientific">Novipirellula herctigrandis</name>
    <dbReference type="NCBI Taxonomy" id="2527986"/>
    <lineage>
        <taxon>Bacteria</taxon>
        <taxon>Pseudomonadati</taxon>
        <taxon>Planctomycetota</taxon>
        <taxon>Planctomycetia</taxon>
        <taxon>Pirellulales</taxon>
        <taxon>Pirellulaceae</taxon>
        <taxon>Novipirellula</taxon>
    </lineage>
</organism>
<evidence type="ECO:0000313" key="4">
    <source>
        <dbReference type="EMBL" id="TWT83431.1"/>
    </source>
</evidence>
<dbReference type="GO" id="GO:0005840">
    <property type="term" value="C:ribosome"/>
    <property type="evidence" value="ECO:0007669"/>
    <property type="project" value="UniProtKB-KW"/>
</dbReference>
<dbReference type="EMBL" id="SJPJ01000001">
    <property type="protein sequence ID" value="TWT83431.1"/>
    <property type="molecule type" value="Genomic_DNA"/>
</dbReference>
<keyword evidence="1 4" id="KW-0489">Methyltransferase</keyword>
<dbReference type="Gene3D" id="3.40.50.150">
    <property type="entry name" value="Vaccinia Virus protein VP39"/>
    <property type="match status" value="1"/>
</dbReference>
<evidence type="ECO:0000313" key="5">
    <source>
        <dbReference type="Proteomes" id="UP000315010"/>
    </source>
</evidence>
<dbReference type="InterPro" id="IPR007848">
    <property type="entry name" value="Small_mtfrase_dom"/>
</dbReference>